<organism evidence="2 3">
    <name type="scientific">Fructilactobacillus lindneri DSM 20690 = JCM 11027</name>
    <dbReference type="NCBI Taxonomy" id="1122148"/>
    <lineage>
        <taxon>Bacteria</taxon>
        <taxon>Bacillati</taxon>
        <taxon>Bacillota</taxon>
        <taxon>Bacilli</taxon>
        <taxon>Lactobacillales</taxon>
        <taxon>Lactobacillaceae</taxon>
        <taxon>Fructilactobacillus</taxon>
    </lineage>
</organism>
<evidence type="ECO:0000313" key="2">
    <source>
        <dbReference type="EMBL" id="KRN79855.1"/>
    </source>
</evidence>
<dbReference type="Proteomes" id="UP000051565">
    <property type="component" value="Unassembled WGS sequence"/>
</dbReference>
<dbReference type="EMBL" id="JQBT01000014">
    <property type="protein sequence ID" value="KRN79855.1"/>
    <property type="molecule type" value="Genomic_DNA"/>
</dbReference>
<dbReference type="AlphaFoldDB" id="A0A0R2JRW7"/>
<proteinExistence type="predicted"/>
<dbReference type="InterPro" id="IPR035897">
    <property type="entry name" value="Toll_tir_struct_dom_sf"/>
</dbReference>
<keyword evidence="3" id="KW-1185">Reference proteome</keyword>
<sequence>MEEIALGYKVFVSYKYKDSNVASLNGYYKDTVRDYVDYLQNTKFSGDDLNKAENDDQDLSIFKDETIRTKLKDKIWDSSVTLVLISPNMVEHFKAEKDQWIPWEIAYSLRTQTRITTRSLPNAIIAVVLPDRLNSYEYFLTRWTYEDKNDPQEKTVRTIHTDKTFQVIAKNMFNQKNPDIKEIYGKTVYFGNSSYITAIESKHFILDVDGCLDRAVSLRNRIDDYNMCRKP</sequence>
<evidence type="ECO:0000259" key="1">
    <source>
        <dbReference type="PROSITE" id="PS50104"/>
    </source>
</evidence>
<evidence type="ECO:0000313" key="3">
    <source>
        <dbReference type="Proteomes" id="UP000051565"/>
    </source>
</evidence>
<accession>A0A0R2JRW7</accession>
<dbReference type="Pfam" id="PF08937">
    <property type="entry name" value="ThsB_TIR"/>
    <property type="match status" value="1"/>
</dbReference>
<dbReference type="Gene3D" id="3.40.50.10140">
    <property type="entry name" value="Toll/interleukin-1 receptor homology (TIR) domain"/>
    <property type="match status" value="1"/>
</dbReference>
<feature type="domain" description="TIR" evidence="1">
    <location>
        <begin position="6"/>
        <end position="168"/>
    </location>
</feature>
<dbReference type="PROSITE" id="PS50104">
    <property type="entry name" value="TIR"/>
    <property type="match status" value="1"/>
</dbReference>
<comment type="caution">
    <text evidence="2">The sequence shown here is derived from an EMBL/GenBank/DDBJ whole genome shotgun (WGS) entry which is preliminary data.</text>
</comment>
<name>A0A0R2JRW7_9LACO</name>
<gene>
    <name evidence="2" type="ORF">IV52_GL000196</name>
</gene>
<dbReference type="GO" id="GO:0007165">
    <property type="term" value="P:signal transduction"/>
    <property type="evidence" value="ECO:0007669"/>
    <property type="project" value="InterPro"/>
</dbReference>
<dbReference type="PATRIC" id="fig|1122148.6.peg.206"/>
<protein>
    <recommendedName>
        <fullName evidence="1">TIR domain-containing protein</fullName>
    </recommendedName>
</protein>
<reference evidence="2 3" key="1">
    <citation type="journal article" date="2015" name="Genome Announc.">
        <title>Expanding the biotechnology potential of lactobacilli through comparative genomics of 213 strains and associated genera.</title>
        <authorList>
            <person name="Sun Z."/>
            <person name="Harris H.M."/>
            <person name="McCann A."/>
            <person name="Guo C."/>
            <person name="Argimon S."/>
            <person name="Zhang W."/>
            <person name="Yang X."/>
            <person name="Jeffery I.B."/>
            <person name="Cooney J.C."/>
            <person name="Kagawa T.F."/>
            <person name="Liu W."/>
            <person name="Song Y."/>
            <person name="Salvetti E."/>
            <person name="Wrobel A."/>
            <person name="Rasinkangas P."/>
            <person name="Parkhill J."/>
            <person name="Rea M.C."/>
            <person name="O'Sullivan O."/>
            <person name="Ritari J."/>
            <person name="Douillard F.P."/>
            <person name="Paul Ross R."/>
            <person name="Yang R."/>
            <person name="Briner A.E."/>
            <person name="Felis G.E."/>
            <person name="de Vos W.M."/>
            <person name="Barrangou R."/>
            <person name="Klaenhammer T.R."/>
            <person name="Caufield P.W."/>
            <person name="Cui Y."/>
            <person name="Zhang H."/>
            <person name="O'Toole P.W."/>
        </authorList>
    </citation>
    <scope>NUCLEOTIDE SEQUENCE [LARGE SCALE GENOMIC DNA]</scope>
    <source>
        <strain evidence="2 3">DSM 20690</strain>
    </source>
</reference>
<dbReference type="InterPro" id="IPR015032">
    <property type="entry name" value="ThsB__TIR-like_domain"/>
</dbReference>
<dbReference type="InterPro" id="IPR000157">
    <property type="entry name" value="TIR_dom"/>
</dbReference>